<dbReference type="EMBL" id="CAEY01001890">
    <property type="status" value="NOT_ANNOTATED_CDS"/>
    <property type="molecule type" value="Genomic_DNA"/>
</dbReference>
<keyword evidence="5" id="KW-0675">Receptor</keyword>
<feature type="transmembrane region" description="Helical" evidence="6">
    <location>
        <begin position="197"/>
        <end position="216"/>
    </location>
</feature>
<dbReference type="AlphaFoldDB" id="T1K9B8"/>
<reference evidence="8" key="1">
    <citation type="submission" date="2011-08" db="EMBL/GenBank/DDBJ databases">
        <authorList>
            <person name="Rombauts S."/>
        </authorList>
    </citation>
    <scope>NUCLEOTIDE SEQUENCE</scope>
    <source>
        <strain evidence="8">London</strain>
    </source>
</reference>
<dbReference type="Proteomes" id="UP000015104">
    <property type="component" value="Unassembled WGS sequence"/>
</dbReference>
<dbReference type="PANTHER" id="PTHR21421">
    <property type="entry name" value="GUSTATORY RECEPTOR"/>
    <property type="match status" value="1"/>
</dbReference>
<feature type="transmembrane region" description="Helical" evidence="6">
    <location>
        <begin position="112"/>
        <end position="134"/>
    </location>
</feature>
<gene>
    <name evidence="7" type="primary">107361507</name>
</gene>
<keyword evidence="2 6" id="KW-0812">Transmembrane</keyword>
<feature type="transmembrane region" description="Helical" evidence="6">
    <location>
        <begin position="360"/>
        <end position="379"/>
    </location>
</feature>
<evidence type="ECO:0000256" key="6">
    <source>
        <dbReference type="SAM" id="Phobius"/>
    </source>
</evidence>
<dbReference type="GO" id="GO:0051606">
    <property type="term" value="P:detection of stimulus"/>
    <property type="evidence" value="ECO:0007669"/>
    <property type="project" value="UniProtKB-ARBA"/>
</dbReference>
<name>T1K9B8_TETUR</name>
<dbReference type="PANTHER" id="PTHR21421:SF29">
    <property type="entry name" value="GUSTATORY RECEPTOR 5A FOR TREHALOSE-RELATED"/>
    <property type="match status" value="1"/>
</dbReference>
<reference evidence="7" key="2">
    <citation type="submission" date="2015-06" db="UniProtKB">
        <authorList>
            <consortium name="EnsemblMetazoa"/>
        </authorList>
    </citation>
    <scope>IDENTIFICATION</scope>
</reference>
<dbReference type="OMA" id="AFIWIST"/>
<keyword evidence="8" id="KW-1185">Reference proteome</keyword>
<evidence type="ECO:0000256" key="5">
    <source>
        <dbReference type="ARBA" id="ARBA00023170"/>
    </source>
</evidence>
<keyword evidence="4 6" id="KW-0472">Membrane</keyword>
<keyword evidence="3 6" id="KW-1133">Transmembrane helix</keyword>
<sequence length="476" mass="53458">MDANHDSNSINSSIAERRVKSSRVERVSTAKSERRLSIVSCSSLVARHLLANGKVQPEDVFSIEDNDPTNLTDHQDSGTLIVLKNLIWSMRILGLWPKPHPTFFGRLNPQGWVVFVYLHIYAVHNVINWLFTYYKYSDFTIFLENASMVIRTGATAVTFDLFYLKFLESIRSVKQLGGFPFEEGGICLMELKTPINIIVLASWIYLAMVLGFTSWSTATMGVQKFMDYYFYGFRVGHVNAVVMRFLMAGVWIAHIGITLTAEIFLKSFYVASCLLLGKTARAYNAMVSHLGEQDDLTGEEMNRVNKLHTQLTDLVHGVDKTFTIKAFIWISTIFLNLCIKIGIICIATDPSWVSNASLDIINYLVIFIVISLTAADVSLQCEVLLPLAHRLAAKADMKNLTVLYQAKLMIAKMSHPIAKLTGWKCFVLDRPFILTITGTILTYSVVLMQMSRSMAAQSNSKNMINGTNIVAKNNTI</sequence>
<dbReference type="GO" id="GO:0016020">
    <property type="term" value="C:membrane"/>
    <property type="evidence" value="ECO:0007669"/>
    <property type="project" value="UniProtKB-SubCell"/>
</dbReference>
<dbReference type="HOGENOM" id="CLU_574059_0_0_1"/>
<protein>
    <recommendedName>
        <fullName evidence="9">Gustatory receptor</fullName>
    </recommendedName>
</protein>
<dbReference type="OrthoDB" id="5800391at2759"/>
<proteinExistence type="predicted"/>
<feature type="transmembrane region" description="Helical" evidence="6">
    <location>
        <begin position="432"/>
        <end position="451"/>
    </location>
</feature>
<evidence type="ECO:0000313" key="7">
    <source>
        <dbReference type="EnsemblMetazoa" id="tetur07g04370.1"/>
    </source>
</evidence>
<dbReference type="GO" id="GO:0007606">
    <property type="term" value="P:sensory perception of chemical stimulus"/>
    <property type="evidence" value="ECO:0007669"/>
    <property type="project" value="TreeGrafter"/>
</dbReference>
<evidence type="ECO:0000313" key="8">
    <source>
        <dbReference type="Proteomes" id="UP000015104"/>
    </source>
</evidence>
<dbReference type="EnsemblMetazoa" id="tetur07g04370.1">
    <property type="protein sequence ID" value="tetur07g04370.1"/>
    <property type="gene ID" value="tetur07g04370"/>
</dbReference>
<evidence type="ECO:0000256" key="3">
    <source>
        <dbReference type="ARBA" id="ARBA00022989"/>
    </source>
</evidence>
<feature type="transmembrane region" description="Helical" evidence="6">
    <location>
        <begin position="228"/>
        <end position="251"/>
    </location>
</feature>
<evidence type="ECO:0008006" key="9">
    <source>
        <dbReference type="Google" id="ProtNLM"/>
    </source>
</evidence>
<accession>T1K9B8</accession>
<comment type="subcellular location">
    <subcellularLocation>
        <location evidence="1">Membrane</location>
        <topology evidence="1">Multi-pass membrane protein</topology>
    </subcellularLocation>
</comment>
<evidence type="ECO:0000256" key="4">
    <source>
        <dbReference type="ARBA" id="ARBA00023136"/>
    </source>
</evidence>
<evidence type="ECO:0000256" key="2">
    <source>
        <dbReference type="ARBA" id="ARBA00022692"/>
    </source>
</evidence>
<feature type="transmembrane region" description="Helical" evidence="6">
    <location>
        <begin position="326"/>
        <end position="348"/>
    </location>
</feature>
<dbReference type="GO" id="GO:0038023">
    <property type="term" value="F:signaling receptor activity"/>
    <property type="evidence" value="ECO:0007669"/>
    <property type="project" value="UniProtKB-ARBA"/>
</dbReference>
<evidence type="ECO:0000256" key="1">
    <source>
        <dbReference type="ARBA" id="ARBA00004141"/>
    </source>
</evidence>
<dbReference type="KEGG" id="tut:107361507"/>
<organism evidence="7 8">
    <name type="scientific">Tetranychus urticae</name>
    <name type="common">Two-spotted spider mite</name>
    <dbReference type="NCBI Taxonomy" id="32264"/>
    <lineage>
        <taxon>Eukaryota</taxon>
        <taxon>Metazoa</taxon>
        <taxon>Ecdysozoa</taxon>
        <taxon>Arthropoda</taxon>
        <taxon>Chelicerata</taxon>
        <taxon>Arachnida</taxon>
        <taxon>Acari</taxon>
        <taxon>Acariformes</taxon>
        <taxon>Trombidiformes</taxon>
        <taxon>Prostigmata</taxon>
        <taxon>Eleutherengona</taxon>
        <taxon>Raphignathae</taxon>
        <taxon>Tetranychoidea</taxon>
        <taxon>Tetranychidae</taxon>
        <taxon>Tetranychus</taxon>
    </lineage>
</organism>